<sequence>SAREIPRKSRDTDRVEDTGVCYAGVEHTCPETTRLMVDRGMAKGIMLKKSEKMEKWTIEKVRDMIFSDFMFPGLHDDTRYSAVLIGRHGLSRFMTMNLLKSKP</sequence>
<organism evidence="1 2">
    <name type="scientific">Phytophthora palmivora</name>
    <dbReference type="NCBI Taxonomy" id="4796"/>
    <lineage>
        <taxon>Eukaryota</taxon>
        <taxon>Sar</taxon>
        <taxon>Stramenopiles</taxon>
        <taxon>Oomycota</taxon>
        <taxon>Peronosporomycetes</taxon>
        <taxon>Peronosporales</taxon>
        <taxon>Peronosporaceae</taxon>
        <taxon>Phytophthora</taxon>
    </lineage>
</organism>
<protein>
    <submittedName>
        <fullName evidence="1">Malic enzyme</fullName>
    </submittedName>
</protein>
<dbReference type="Proteomes" id="UP000237271">
    <property type="component" value="Unassembled WGS sequence"/>
</dbReference>
<reference evidence="1 2" key="1">
    <citation type="journal article" date="2017" name="Genome Biol. Evol.">
        <title>Phytophthora megakarya and P. palmivora, closely related causal agents of cacao black pod rot, underwent increases in genome sizes and gene numbers by different mechanisms.</title>
        <authorList>
            <person name="Ali S.S."/>
            <person name="Shao J."/>
            <person name="Lary D.J."/>
            <person name="Kronmiller B."/>
            <person name="Shen D."/>
            <person name="Strem M.D."/>
            <person name="Amoako-Attah I."/>
            <person name="Akrofi A.Y."/>
            <person name="Begoude B.A."/>
            <person name="Ten Hoopen G.M."/>
            <person name="Coulibaly K."/>
            <person name="Kebe B.I."/>
            <person name="Melnick R.L."/>
            <person name="Guiltinan M.J."/>
            <person name="Tyler B.M."/>
            <person name="Meinhardt L.W."/>
            <person name="Bailey B.A."/>
        </authorList>
    </citation>
    <scope>NUCLEOTIDE SEQUENCE [LARGE SCALE GENOMIC DNA]</scope>
    <source>
        <strain evidence="2">sbr112.9</strain>
    </source>
</reference>
<name>A0A2P4Y1W8_9STRA</name>
<accession>A0A2P4Y1W8</accession>
<keyword evidence="2" id="KW-1185">Reference proteome</keyword>
<comment type="caution">
    <text evidence="1">The sequence shown here is derived from an EMBL/GenBank/DDBJ whole genome shotgun (WGS) entry which is preliminary data.</text>
</comment>
<evidence type="ECO:0000313" key="1">
    <source>
        <dbReference type="EMBL" id="POM71788.1"/>
    </source>
</evidence>
<dbReference type="EMBL" id="NCKW01006409">
    <property type="protein sequence ID" value="POM71788.1"/>
    <property type="molecule type" value="Genomic_DNA"/>
</dbReference>
<gene>
    <name evidence="1" type="ORF">PHPALM_11586</name>
</gene>
<evidence type="ECO:0000313" key="2">
    <source>
        <dbReference type="Proteomes" id="UP000237271"/>
    </source>
</evidence>
<proteinExistence type="predicted"/>
<feature type="non-terminal residue" evidence="1">
    <location>
        <position position="1"/>
    </location>
</feature>
<dbReference type="AlphaFoldDB" id="A0A2P4Y1W8"/>